<gene>
    <name evidence="3" type="ORF">E2562_004735</name>
</gene>
<keyword evidence="1" id="KW-0732">Signal</keyword>
<dbReference type="Proteomes" id="UP000479710">
    <property type="component" value="Unassembled WGS sequence"/>
</dbReference>
<dbReference type="OrthoDB" id="680437at2759"/>
<evidence type="ECO:0000259" key="2">
    <source>
        <dbReference type="Pfam" id="PF14365"/>
    </source>
</evidence>
<reference evidence="3 4" key="1">
    <citation type="submission" date="2019-11" db="EMBL/GenBank/DDBJ databases">
        <title>Whole genome sequence of Oryza granulata.</title>
        <authorList>
            <person name="Li W."/>
        </authorList>
    </citation>
    <scope>NUCLEOTIDE SEQUENCE [LARGE SCALE GENOMIC DNA]</scope>
    <source>
        <strain evidence="4">cv. Menghai</strain>
        <tissue evidence="3">Leaf</tissue>
    </source>
</reference>
<protein>
    <recommendedName>
        <fullName evidence="2">Neprosin activation peptide domain-containing protein</fullName>
    </recommendedName>
</protein>
<dbReference type="Pfam" id="PF14365">
    <property type="entry name" value="Neprosin_AP"/>
    <property type="match status" value="1"/>
</dbReference>
<dbReference type="EMBL" id="SPHZ02000006">
    <property type="protein sequence ID" value="KAF0910749.1"/>
    <property type="molecule type" value="Genomic_DNA"/>
</dbReference>
<feature type="chain" id="PRO_5026104294" description="Neprosin activation peptide domain-containing protein" evidence="1">
    <location>
        <begin position="32"/>
        <end position="125"/>
    </location>
</feature>
<keyword evidence="4" id="KW-1185">Reference proteome</keyword>
<organism evidence="3 4">
    <name type="scientific">Oryza meyeriana var. granulata</name>
    <dbReference type="NCBI Taxonomy" id="110450"/>
    <lineage>
        <taxon>Eukaryota</taxon>
        <taxon>Viridiplantae</taxon>
        <taxon>Streptophyta</taxon>
        <taxon>Embryophyta</taxon>
        <taxon>Tracheophyta</taxon>
        <taxon>Spermatophyta</taxon>
        <taxon>Magnoliopsida</taxon>
        <taxon>Liliopsida</taxon>
        <taxon>Poales</taxon>
        <taxon>Poaceae</taxon>
        <taxon>BOP clade</taxon>
        <taxon>Oryzoideae</taxon>
        <taxon>Oryzeae</taxon>
        <taxon>Oryzinae</taxon>
        <taxon>Oryza</taxon>
        <taxon>Oryza meyeriana</taxon>
    </lineage>
</organism>
<evidence type="ECO:0000313" key="4">
    <source>
        <dbReference type="Proteomes" id="UP000479710"/>
    </source>
</evidence>
<feature type="domain" description="Neprosin activation peptide" evidence="2">
    <location>
        <begin position="33"/>
        <end position="109"/>
    </location>
</feature>
<dbReference type="AlphaFoldDB" id="A0A6G1DEC8"/>
<accession>A0A6G1DEC8</accession>
<feature type="signal peptide" evidence="1">
    <location>
        <begin position="1"/>
        <end position="31"/>
    </location>
</feature>
<comment type="caution">
    <text evidence="3">The sequence shown here is derived from an EMBL/GenBank/DDBJ whole genome shotgun (WGS) entry which is preliminary data.</text>
</comment>
<evidence type="ECO:0000256" key="1">
    <source>
        <dbReference type="SAM" id="SignalP"/>
    </source>
</evidence>
<evidence type="ECO:0000313" key="3">
    <source>
        <dbReference type="EMBL" id="KAF0910749.1"/>
    </source>
</evidence>
<dbReference type="InterPro" id="IPR025521">
    <property type="entry name" value="Neprosin_propep"/>
</dbReference>
<sequence>MEPTSTADAPTPLFLTRVALLLVASTRGAFALSDDGSVIDRVDIDQQPALDHLPDHGSHKFQMVKPDRSIKEIVSSSGIATTRLQELHQTWRKRGSCPAGTVPIRRPSANANPATAEVAGAYGNY</sequence>
<name>A0A6G1DEC8_9ORYZ</name>
<proteinExistence type="predicted"/>